<sequence length="588" mass="68233">MDSGRAKDPSKRSQQKKERKLRELIGQPAWKISPISAGYDRLWPLRDFSIPVQIPEDPSFTIPAADDKRTSRQLYLQICEVRREISQDSMSEKQIELLTDQYKKIFFTDRNHVLKFTPSQLLQLLYLFLNNFTVQHNGKKTMYLRCACKLEKQNRCSVAYAIHYDAQNDLYYVRPTKDIDHNHDLDVAIRRILSFGYGAQEGTRSSIGRRANILAYMSGRCIPVDIPEDNRFSLILTEQMDSQDIVSKLRVLLKILPKVDEIHPSIHKTFERFFSITDETFHMSPSQLCQFLQVYQNCLKIDANTDRYTTNLFCSPAVFGSSVNLGKCDFRFTITPDHIRQQFYISYLGGRHTHGIEYCALKCGIDSSIFGVSEVKPRQMVAPKSKSKSKSKVTKLTKTRKGVPRKLPFRLNLSFLEIANSSEPVDIPDDPSFHFQIDPSMTANDLISSLKAKYFMRVKPAVFHPSIHRTLAQVFYIKHQIYRFTISQLCQLLFAYRECFWLIQRKNAEHRVVTFFVFCSRCRARCILTADFEKQVFYWRKNGDPLAVQQHPHSFEETIKKAGLEFDKLSLNLKTLIGHDDLVSSHKT</sequence>
<keyword evidence="3" id="KW-1185">Reference proteome</keyword>
<dbReference type="AlphaFoldDB" id="A0A9W6YXJ9"/>
<evidence type="ECO:0000256" key="1">
    <source>
        <dbReference type="SAM" id="MobiDB-lite"/>
    </source>
</evidence>
<protein>
    <submittedName>
        <fullName evidence="2">Unnamed protein product</fullName>
    </submittedName>
</protein>
<accession>A0A9W6YXJ9</accession>
<feature type="region of interest" description="Disordered" evidence="1">
    <location>
        <begin position="1"/>
        <end position="20"/>
    </location>
</feature>
<dbReference type="Proteomes" id="UP001165063">
    <property type="component" value="Unassembled WGS sequence"/>
</dbReference>
<comment type="caution">
    <text evidence="2">The sequence shown here is derived from an EMBL/GenBank/DDBJ whole genome shotgun (WGS) entry which is preliminary data.</text>
</comment>
<evidence type="ECO:0000313" key="3">
    <source>
        <dbReference type="Proteomes" id="UP001165063"/>
    </source>
</evidence>
<reference evidence="2" key="1">
    <citation type="submission" date="2023-04" db="EMBL/GenBank/DDBJ databases">
        <title>Ambrosiozyma monospora NBRC 1965.</title>
        <authorList>
            <person name="Ichikawa N."/>
            <person name="Sato H."/>
            <person name="Tonouchi N."/>
        </authorList>
    </citation>
    <scope>NUCLEOTIDE SEQUENCE</scope>
    <source>
        <strain evidence="2">NBRC 1965</strain>
    </source>
</reference>
<gene>
    <name evidence="2" type="ORF">Amon01_000370100</name>
</gene>
<name>A0A9W6YXJ9_AMBMO</name>
<feature type="compositionally biased region" description="Basic and acidic residues" evidence="1">
    <location>
        <begin position="1"/>
        <end position="11"/>
    </location>
</feature>
<evidence type="ECO:0000313" key="2">
    <source>
        <dbReference type="EMBL" id="GMG29305.1"/>
    </source>
</evidence>
<proteinExistence type="predicted"/>
<organism evidence="2 3">
    <name type="scientific">Ambrosiozyma monospora</name>
    <name type="common">Yeast</name>
    <name type="synonym">Endomycopsis monosporus</name>
    <dbReference type="NCBI Taxonomy" id="43982"/>
    <lineage>
        <taxon>Eukaryota</taxon>
        <taxon>Fungi</taxon>
        <taxon>Dikarya</taxon>
        <taxon>Ascomycota</taxon>
        <taxon>Saccharomycotina</taxon>
        <taxon>Pichiomycetes</taxon>
        <taxon>Pichiales</taxon>
        <taxon>Pichiaceae</taxon>
        <taxon>Ambrosiozyma</taxon>
    </lineage>
</organism>
<dbReference type="EMBL" id="BSXU01001614">
    <property type="protein sequence ID" value="GMG29305.1"/>
    <property type="molecule type" value="Genomic_DNA"/>
</dbReference>